<feature type="transmembrane region" description="Helical" evidence="1">
    <location>
        <begin position="15"/>
        <end position="38"/>
    </location>
</feature>
<protein>
    <recommendedName>
        <fullName evidence="4">PepSY domain-containing protein</fullName>
    </recommendedName>
</protein>
<keyword evidence="1" id="KW-0812">Transmembrane</keyword>
<feature type="transmembrane region" description="Helical" evidence="1">
    <location>
        <begin position="246"/>
        <end position="269"/>
    </location>
</feature>
<evidence type="ECO:0008006" key="4">
    <source>
        <dbReference type="Google" id="ProtNLM"/>
    </source>
</evidence>
<dbReference type="PANTHER" id="PTHR34219:SF6">
    <property type="entry name" value="BLR3280 PROTEIN"/>
    <property type="match status" value="1"/>
</dbReference>
<dbReference type="AlphaFoldDB" id="A0A6L5JZR9"/>
<sequence length="526" mass="57452">MAGRVMRWLHLTHRWLGVGLGLVVLLWCVSGVVMLFVARPQLTEAERLRALPALALQVPGVTPLAAWQALALPGWPEVVRVNRTAAGPTYHFLAGGRWWAVAATDGTPRPPVSAEEAAAIAQNFLLATVAAGLSPSSAPASAVAGTPFRTMAGEKASEAVGATANATVVELTRDQWTVYKRFDAWRPFYRVEIDDAAGHAFYVSQRSGEVVLDSDAQERAWNWVGSVLHWLYFTPLRQMSELWRAVVLWLSFAALLLALGGLLLGIQRLRWRSPYPGGRVSPYRHGVKRWHHWAGIAGGVFVATWLFSGWLSLSPFGWLAGGASLSAEQKVLAGGPLDASVLAHWPAAAADPAVREIQWQRLGGAPYAVLLDGSGSRVQSLPAGEVTAFLPRADLIARARQLRPQAPLVAADWLDQADDNYYPLRHRPRSWPVLRLRFADAEHTLVYLNPTTAHIEARVDSASRWHRWLFGALHRLDFPPLATWTLGRDVAVIVLSALGVVICGAGCVLGWRRLRRPRQPVAGGAS</sequence>
<dbReference type="PANTHER" id="PTHR34219">
    <property type="entry name" value="IRON-REGULATED INNER MEMBRANE PROTEIN-RELATED"/>
    <property type="match status" value="1"/>
</dbReference>
<evidence type="ECO:0000313" key="3">
    <source>
        <dbReference type="Proteomes" id="UP000480275"/>
    </source>
</evidence>
<dbReference type="EMBL" id="WIXJ01000006">
    <property type="protein sequence ID" value="MQY52050.1"/>
    <property type="molecule type" value="Genomic_DNA"/>
</dbReference>
<dbReference type="Pfam" id="PF03929">
    <property type="entry name" value="PepSY_TM"/>
    <property type="match status" value="1"/>
</dbReference>
<organism evidence="2 3">
    <name type="scientific">Rhodocyclus tenuis</name>
    <name type="common">Rhodospirillum tenue</name>
    <dbReference type="NCBI Taxonomy" id="1066"/>
    <lineage>
        <taxon>Bacteria</taxon>
        <taxon>Pseudomonadati</taxon>
        <taxon>Pseudomonadota</taxon>
        <taxon>Betaproteobacteria</taxon>
        <taxon>Rhodocyclales</taxon>
        <taxon>Rhodocyclaceae</taxon>
        <taxon>Rhodocyclus</taxon>
    </lineage>
</organism>
<gene>
    <name evidence="2" type="ORF">GHK24_09710</name>
</gene>
<dbReference type="Proteomes" id="UP000480275">
    <property type="component" value="Unassembled WGS sequence"/>
</dbReference>
<accession>A0A6L5JZR9</accession>
<evidence type="ECO:0000256" key="1">
    <source>
        <dbReference type="SAM" id="Phobius"/>
    </source>
</evidence>
<name>A0A6L5JZR9_RHOTE</name>
<keyword evidence="1" id="KW-1133">Transmembrane helix</keyword>
<feature type="transmembrane region" description="Helical" evidence="1">
    <location>
        <begin position="490"/>
        <end position="511"/>
    </location>
</feature>
<dbReference type="InterPro" id="IPR005625">
    <property type="entry name" value="PepSY-ass_TM"/>
</dbReference>
<evidence type="ECO:0000313" key="2">
    <source>
        <dbReference type="EMBL" id="MQY52050.1"/>
    </source>
</evidence>
<reference evidence="2 3" key="1">
    <citation type="submission" date="2019-10" db="EMBL/GenBank/DDBJ databases">
        <title>Whole-genome sequence of the purple nonsulfur photosynthetic bacterium Rhodocyclus tenuis.</title>
        <authorList>
            <person name="Kyndt J.A."/>
            <person name="Meyer T.E."/>
        </authorList>
    </citation>
    <scope>NUCLEOTIDE SEQUENCE [LARGE SCALE GENOMIC DNA]</scope>
    <source>
        <strain evidence="2 3">DSM 110</strain>
    </source>
</reference>
<dbReference type="OrthoDB" id="9760788at2"/>
<comment type="caution">
    <text evidence="2">The sequence shown here is derived from an EMBL/GenBank/DDBJ whole genome shotgun (WGS) entry which is preliminary data.</text>
</comment>
<proteinExistence type="predicted"/>
<feature type="transmembrane region" description="Helical" evidence="1">
    <location>
        <begin position="290"/>
        <end position="311"/>
    </location>
</feature>
<keyword evidence="1" id="KW-0472">Membrane</keyword>